<evidence type="ECO:0000313" key="2">
    <source>
        <dbReference type="EMBL" id="KAL1203596.1"/>
    </source>
</evidence>
<dbReference type="AlphaFoldDB" id="A0ABD1AXN6"/>
<protein>
    <submittedName>
        <fullName evidence="2">Protein PLANT CADMIUM RESISTANCE 2</fullName>
    </submittedName>
</protein>
<reference evidence="2 3" key="1">
    <citation type="submission" date="2024-04" db="EMBL/GenBank/DDBJ databases">
        <title>Genome assembly C_amara_ONT_v2.</title>
        <authorList>
            <person name="Yant L."/>
            <person name="Moore C."/>
            <person name="Slenker M."/>
        </authorList>
    </citation>
    <scope>NUCLEOTIDE SEQUENCE [LARGE SCALE GENOMIC DNA]</scope>
    <source>
        <tissue evidence="2">Leaf</tissue>
    </source>
</reference>
<dbReference type="NCBIfam" id="TIGR01571">
    <property type="entry name" value="A_thal_Cys_rich"/>
    <property type="match status" value="1"/>
</dbReference>
<evidence type="ECO:0000313" key="3">
    <source>
        <dbReference type="Proteomes" id="UP001558713"/>
    </source>
</evidence>
<keyword evidence="3" id="KW-1185">Reference proteome</keyword>
<keyword evidence="1" id="KW-0472">Membrane</keyword>
<gene>
    <name evidence="2" type="ORF">V5N11_033454</name>
</gene>
<dbReference type="PANTHER" id="PTHR15907">
    <property type="entry name" value="DUF614 FAMILY PROTEIN-RELATED"/>
    <property type="match status" value="1"/>
</dbReference>
<accession>A0ABD1AXN6</accession>
<dbReference type="Pfam" id="PF04749">
    <property type="entry name" value="PLAC8"/>
    <property type="match status" value="1"/>
</dbReference>
<evidence type="ECO:0000256" key="1">
    <source>
        <dbReference type="SAM" id="Phobius"/>
    </source>
</evidence>
<name>A0ABD1AXN6_CARAN</name>
<sequence>MESKPRADGEWSTDFCHCSSDCSLCCITYWCPCVTFGQIAEIVDQGSTSCGTAGAMYVLISTFAGCACIYSCSYRSKMRRQYNLKGSDCGDCLKHCFCENRALTQMYRELKIRGFDVPLGWQGNVERQNAGVVMGAPVVSGGMMR</sequence>
<feature type="transmembrane region" description="Helical" evidence="1">
    <location>
        <begin position="54"/>
        <end position="72"/>
    </location>
</feature>
<keyword evidence="1" id="KW-0812">Transmembrane</keyword>
<dbReference type="Proteomes" id="UP001558713">
    <property type="component" value="Unassembled WGS sequence"/>
</dbReference>
<comment type="caution">
    <text evidence="2">The sequence shown here is derived from an EMBL/GenBank/DDBJ whole genome shotgun (WGS) entry which is preliminary data.</text>
</comment>
<proteinExistence type="predicted"/>
<dbReference type="InterPro" id="IPR006461">
    <property type="entry name" value="PLAC_motif_containing"/>
</dbReference>
<dbReference type="EMBL" id="JBANAX010000555">
    <property type="protein sequence ID" value="KAL1203596.1"/>
    <property type="molecule type" value="Genomic_DNA"/>
</dbReference>
<keyword evidence="1" id="KW-1133">Transmembrane helix</keyword>
<organism evidence="2 3">
    <name type="scientific">Cardamine amara subsp. amara</name>
    <dbReference type="NCBI Taxonomy" id="228776"/>
    <lineage>
        <taxon>Eukaryota</taxon>
        <taxon>Viridiplantae</taxon>
        <taxon>Streptophyta</taxon>
        <taxon>Embryophyta</taxon>
        <taxon>Tracheophyta</taxon>
        <taxon>Spermatophyta</taxon>
        <taxon>Magnoliopsida</taxon>
        <taxon>eudicotyledons</taxon>
        <taxon>Gunneridae</taxon>
        <taxon>Pentapetalae</taxon>
        <taxon>rosids</taxon>
        <taxon>malvids</taxon>
        <taxon>Brassicales</taxon>
        <taxon>Brassicaceae</taxon>
        <taxon>Cardamineae</taxon>
        <taxon>Cardamine</taxon>
    </lineage>
</organism>